<comment type="subcellular location">
    <subcellularLocation>
        <location evidence="1">Membrane</location>
        <topology evidence="1">Multi-pass membrane protein</topology>
    </subcellularLocation>
</comment>
<feature type="transmembrane region" description="Helical" evidence="5">
    <location>
        <begin position="112"/>
        <end position="130"/>
    </location>
</feature>
<keyword evidence="2 5" id="KW-0812">Transmembrane</keyword>
<dbReference type="PANTHER" id="PTHR30266:SF2">
    <property type="entry name" value="LARGE-CONDUCTANCE MECHANOSENSITIVE CHANNEL"/>
    <property type="match status" value="1"/>
</dbReference>
<dbReference type="InterPro" id="IPR036019">
    <property type="entry name" value="MscL_channel"/>
</dbReference>
<dbReference type="SUPFAM" id="SSF81330">
    <property type="entry name" value="Gated mechanosensitive channel"/>
    <property type="match status" value="1"/>
</dbReference>
<dbReference type="STRING" id="37360.A0A0G4J1A8"/>
<dbReference type="Gene3D" id="1.10.1200.120">
    <property type="entry name" value="Large-conductance mechanosensitive channel, MscL, domain 1"/>
    <property type="match status" value="1"/>
</dbReference>
<evidence type="ECO:0000256" key="1">
    <source>
        <dbReference type="ARBA" id="ARBA00004141"/>
    </source>
</evidence>
<evidence type="ECO:0000313" key="7">
    <source>
        <dbReference type="Proteomes" id="UP000039324"/>
    </source>
</evidence>
<evidence type="ECO:0000256" key="3">
    <source>
        <dbReference type="ARBA" id="ARBA00022989"/>
    </source>
</evidence>
<accession>A0A0G4J1A8</accession>
<dbReference type="GO" id="GO:0016020">
    <property type="term" value="C:membrane"/>
    <property type="evidence" value="ECO:0007669"/>
    <property type="project" value="UniProtKB-SubCell"/>
</dbReference>
<evidence type="ECO:0000313" key="6">
    <source>
        <dbReference type="EMBL" id="CEP01355.1"/>
    </source>
</evidence>
<dbReference type="OMA" id="FVENAMT"/>
<keyword evidence="3 5" id="KW-1133">Transmembrane helix</keyword>
<dbReference type="GO" id="GO:0008381">
    <property type="term" value="F:mechanosensitive monoatomic ion channel activity"/>
    <property type="evidence" value="ECO:0007669"/>
    <property type="project" value="TreeGrafter"/>
</dbReference>
<protein>
    <recommendedName>
        <fullName evidence="8">Large-conductance mechanosensitive channel</fullName>
    </recommendedName>
</protein>
<evidence type="ECO:0000256" key="4">
    <source>
        <dbReference type="ARBA" id="ARBA00023136"/>
    </source>
</evidence>
<dbReference type="AlphaFoldDB" id="A0A0G4J1A8"/>
<gene>
    <name evidence="6" type="ORF">PBRA_001961</name>
</gene>
<dbReference type="Proteomes" id="UP000039324">
    <property type="component" value="Unassembled WGS sequence"/>
</dbReference>
<dbReference type="EMBL" id="CDSF01000112">
    <property type="protein sequence ID" value="CEP01355.1"/>
    <property type="molecule type" value="Genomic_DNA"/>
</dbReference>
<dbReference type="OrthoDB" id="10010920at2759"/>
<evidence type="ECO:0000256" key="5">
    <source>
        <dbReference type="SAM" id="Phobius"/>
    </source>
</evidence>
<keyword evidence="4 5" id="KW-0472">Membrane</keyword>
<dbReference type="PANTHER" id="PTHR30266">
    <property type="entry name" value="MECHANOSENSITIVE CHANNEL MSCL"/>
    <property type="match status" value="1"/>
</dbReference>
<keyword evidence="7" id="KW-1185">Reference proteome</keyword>
<organism evidence="6 7">
    <name type="scientific">Plasmodiophora brassicae</name>
    <name type="common">Clubroot disease agent</name>
    <dbReference type="NCBI Taxonomy" id="37360"/>
    <lineage>
        <taxon>Eukaryota</taxon>
        <taxon>Sar</taxon>
        <taxon>Rhizaria</taxon>
        <taxon>Endomyxa</taxon>
        <taxon>Phytomyxea</taxon>
        <taxon>Plasmodiophorida</taxon>
        <taxon>Plasmodiophoridae</taxon>
        <taxon>Plasmodiophora</taxon>
    </lineage>
</organism>
<dbReference type="InterPro" id="IPR037673">
    <property type="entry name" value="MSC/AndL"/>
</dbReference>
<dbReference type="Pfam" id="PF01741">
    <property type="entry name" value="MscL"/>
    <property type="match status" value="1"/>
</dbReference>
<evidence type="ECO:0008006" key="8">
    <source>
        <dbReference type="Google" id="ProtNLM"/>
    </source>
</evidence>
<proteinExistence type="predicted"/>
<evidence type="ECO:0000256" key="2">
    <source>
        <dbReference type="ARBA" id="ARBA00022692"/>
    </source>
</evidence>
<name>A0A0G4J1A8_PLABS</name>
<sequence length="184" mass="21089">MRIKVKLLNEFKAFLQRGGAVEMAIGVVMGAGFNSIVTSMTSDLFLPLVSIIFPYKLEENFLIIKCSDAQGRMGWGLRSYCHWRYGNSMPTLEQAAKDGTVTWNYGRFLQQLLNFFILSIMLFFVMKTYLKAFHIKKRTCRYCCEDIKLEATKCPKCCSTLSKETDEHEAAERFEKDTGNEANV</sequence>
<feature type="transmembrane region" description="Helical" evidence="5">
    <location>
        <begin position="20"/>
        <end position="40"/>
    </location>
</feature>
<reference evidence="6 7" key="1">
    <citation type="submission" date="2015-02" db="EMBL/GenBank/DDBJ databases">
        <authorList>
            <person name="Chooi Y.-H."/>
        </authorList>
    </citation>
    <scope>NUCLEOTIDE SEQUENCE [LARGE SCALE GENOMIC DNA]</scope>
    <source>
        <strain evidence="6">E3</strain>
    </source>
</reference>